<dbReference type="Proteomes" id="UP000198923">
    <property type="component" value="Unassembled WGS sequence"/>
</dbReference>
<keyword evidence="2" id="KW-1185">Reference proteome</keyword>
<reference evidence="1 2" key="1">
    <citation type="submission" date="2016-10" db="EMBL/GenBank/DDBJ databases">
        <authorList>
            <person name="de Groot N.N."/>
        </authorList>
    </citation>
    <scope>NUCLEOTIDE SEQUENCE [LARGE SCALE GENOMIC DNA]</scope>
    <source>
        <strain evidence="1 2">CPCC 201354</strain>
    </source>
</reference>
<gene>
    <name evidence="1" type="ORF">SAMN05421505_10621</name>
</gene>
<evidence type="ECO:0000313" key="1">
    <source>
        <dbReference type="EMBL" id="SDG62663.1"/>
    </source>
</evidence>
<dbReference type="AlphaFoldDB" id="A0A1G7VSD9"/>
<dbReference type="STRING" id="504805.SAMN05421505_10621"/>
<name>A0A1G7VSD9_9ACTN</name>
<accession>A0A1G7VSD9</accession>
<organism evidence="1 2">
    <name type="scientific">Sinosporangium album</name>
    <dbReference type="NCBI Taxonomy" id="504805"/>
    <lineage>
        <taxon>Bacteria</taxon>
        <taxon>Bacillati</taxon>
        <taxon>Actinomycetota</taxon>
        <taxon>Actinomycetes</taxon>
        <taxon>Streptosporangiales</taxon>
        <taxon>Streptosporangiaceae</taxon>
        <taxon>Sinosporangium</taxon>
    </lineage>
</organism>
<dbReference type="EMBL" id="FNCN01000006">
    <property type="protein sequence ID" value="SDG62663.1"/>
    <property type="molecule type" value="Genomic_DNA"/>
</dbReference>
<proteinExistence type="predicted"/>
<sequence>MTPLRGYENSNASDIRFAPNGVVTPLRGYENPTVKAQLTSPVESGIRRRFAVNLR</sequence>
<evidence type="ECO:0000313" key="2">
    <source>
        <dbReference type="Proteomes" id="UP000198923"/>
    </source>
</evidence>
<protein>
    <submittedName>
        <fullName evidence="1">Uncharacterized protein</fullName>
    </submittedName>
</protein>